<keyword evidence="6" id="KW-0269">Exonuclease</keyword>
<keyword evidence="6" id="KW-0378">Hydrolase</keyword>
<evidence type="ECO:0000259" key="5">
    <source>
        <dbReference type="Pfam" id="PF13476"/>
    </source>
</evidence>
<feature type="coiled-coil region" evidence="4">
    <location>
        <begin position="422"/>
        <end position="540"/>
    </location>
</feature>
<evidence type="ECO:0000256" key="4">
    <source>
        <dbReference type="SAM" id="Coils"/>
    </source>
</evidence>
<keyword evidence="6" id="KW-0540">Nuclease</keyword>
<gene>
    <name evidence="6" type="ORF">JOD01_002527</name>
</gene>
<evidence type="ECO:0000256" key="1">
    <source>
        <dbReference type="ARBA" id="ARBA00006930"/>
    </source>
</evidence>
<dbReference type="GO" id="GO:0004527">
    <property type="term" value="F:exonuclease activity"/>
    <property type="evidence" value="ECO:0007669"/>
    <property type="project" value="UniProtKB-KW"/>
</dbReference>
<organism evidence="6 7">
    <name type="scientific">Brevibacillus fulvus</name>
    <dbReference type="NCBI Taxonomy" id="1125967"/>
    <lineage>
        <taxon>Bacteria</taxon>
        <taxon>Bacillati</taxon>
        <taxon>Bacillota</taxon>
        <taxon>Bacilli</taxon>
        <taxon>Bacillales</taxon>
        <taxon>Paenibacillaceae</taxon>
        <taxon>Brevibacillus</taxon>
    </lineage>
</organism>
<comment type="caution">
    <text evidence="6">The sequence shown here is derived from an EMBL/GenBank/DDBJ whole genome shotgun (WGS) entry which is preliminary data.</text>
</comment>
<name>A0A938Y075_9BACL</name>
<dbReference type="EMBL" id="JAFBEB010000008">
    <property type="protein sequence ID" value="MBM7590915.1"/>
    <property type="molecule type" value="Genomic_DNA"/>
</dbReference>
<feature type="domain" description="Rad50/SbcC-type AAA" evidence="5">
    <location>
        <begin position="26"/>
        <end position="274"/>
    </location>
</feature>
<dbReference type="RefSeq" id="WP_204518657.1">
    <property type="nucleotide sequence ID" value="NZ_BAABIN010000005.1"/>
</dbReference>
<evidence type="ECO:0000256" key="3">
    <source>
        <dbReference type="ARBA" id="ARBA00013368"/>
    </source>
</evidence>
<dbReference type="SUPFAM" id="SSF52540">
    <property type="entry name" value="P-loop containing nucleoside triphosphate hydrolases"/>
    <property type="match status" value="2"/>
</dbReference>
<feature type="coiled-coil region" evidence="4">
    <location>
        <begin position="332"/>
        <end position="381"/>
    </location>
</feature>
<sequence>MSKIQAITMQNLKGTTAKQPLTGKDIFIGRNGSGKTTRLQALQMSMLGYVPGNGKRALDNYKFSSDDNVMSVGLELEGFKFTRTFERTTKLTKGIPNVTISESITVSPARGERTETDRKARVSAEVGNFPVMLDFNEFLTLSDAKRRDFIYGLSAGIEGGWNKERVAQYLEERLLTMEIEVNSPDLHQALTETIAAVLSEYKDGMSIDEGLLAMRGYVSREWSTWKEKAKNAEGAIKQLAEQKNKMAETDRNIEANKQELAEIREQLVQVEAQLARDTEKKKAIDRRLSRLQELATLIERLSSQTPESTDWIDQQIEALEAQMTHIADTTEFDALSIERANLQKEVNNIQQHEITQLNQDIARLTAEKASIQQTLDTINKTKGVCVIQSQIACNKDFSAYIQYAASEIAQKDEAINRHHEYLNTAEKAIQQRRERIMEIEQRLSLIMQQTNRYQQENAERAKSIKNLQAQKSAILGAEQKRLDDLKSAQEERDKLQNEPVEAIAPLDLLETRRNGLRDQITQLQAKVEEQEKVRNQMATLRTSMLANKEAEFKSEAFKMLDQALGAKGIQGEIVKTMLEPMREDIEANLRVLGINYPVFFQTESDTGQEIFQFGWEDSSQRRNFDALSTGQQMIFLIAFLVAVLDRAKPPIKVLALDNIENLDETNLRNVLHGLDKLSDKLDNILIAGVVDPHDIVPVGWRVHPIGLKEAAEDVA</sequence>
<dbReference type="InterPro" id="IPR038729">
    <property type="entry name" value="Rad50/SbcC_AAA"/>
</dbReference>
<dbReference type="Gene3D" id="3.40.50.300">
    <property type="entry name" value="P-loop containing nucleotide triphosphate hydrolases"/>
    <property type="match status" value="2"/>
</dbReference>
<evidence type="ECO:0000313" key="6">
    <source>
        <dbReference type="EMBL" id="MBM7590915.1"/>
    </source>
</evidence>
<comment type="similarity">
    <text evidence="1">Belongs to the SMC family. SbcC subfamily.</text>
</comment>
<proteinExistence type="inferred from homology"/>
<evidence type="ECO:0000313" key="7">
    <source>
        <dbReference type="Proteomes" id="UP000717624"/>
    </source>
</evidence>
<accession>A0A938Y075</accession>
<dbReference type="Pfam" id="PF13476">
    <property type="entry name" value="AAA_23"/>
    <property type="match status" value="1"/>
</dbReference>
<dbReference type="InterPro" id="IPR027417">
    <property type="entry name" value="P-loop_NTPase"/>
</dbReference>
<dbReference type="PANTHER" id="PTHR32114:SF2">
    <property type="entry name" value="ABC TRANSPORTER ABCH.3"/>
    <property type="match status" value="1"/>
</dbReference>
<feature type="coiled-coil region" evidence="4">
    <location>
        <begin position="229"/>
        <end position="280"/>
    </location>
</feature>
<reference evidence="6" key="1">
    <citation type="submission" date="2021-01" db="EMBL/GenBank/DDBJ databases">
        <title>Genomic Encyclopedia of Type Strains, Phase IV (KMG-IV): sequencing the most valuable type-strain genomes for metagenomic binning, comparative biology and taxonomic classification.</title>
        <authorList>
            <person name="Goeker M."/>
        </authorList>
    </citation>
    <scope>NUCLEOTIDE SEQUENCE</scope>
    <source>
        <strain evidence="6">DSM 25523</strain>
    </source>
</reference>
<dbReference type="PANTHER" id="PTHR32114">
    <property type="entry name" value="ABC TRANSPORTER ABCH.3"/>
    <property type="match status" value="1"/>
</dbReference>
<keyword evidence="7" id="KW-1185">Reference proteome</keyword>
<evidence type="ECO:0000256" key="2">
    <source>
        <dbReference type="ARBA" id="ARBA00011322"/>
    </source>
</evidence>
<dbReference type="Proteomes" id="UP000717624">
    <property type="component" value="Unassembled WGS sequence"/>
</dbReference>
<keyword evidence="4" id="KW-0175">Coiled coil</keyword>
<dbReference type="AlphaFoldDB" id="A0A938Y075"/>
<protein>
    <recommendedName>
        <fullName evidence="3">Nuclease SbcCD subunit C</fullName>
    </recommendedName>
</protein>
<comment type="subunit">
    <text evidence="2">Heterodimer of SbcC and SbcD.</text>
</comment>